<dbReference type="Pfam" id="PF13182">
    <property type="entry name" value="DUF4007"/>
    <property type="match status" value="1"/>
</dbReference>
<protein>
    <submittedName>
        <fullName evidence="2">DUF4007 family protein</fullName>
    </submittedName>
</protein>
<organism evidence="2 3">
    <name type="scientific">Tenacibaculum singaporense</name>
    <dbReference type="NCBI Taxonomy" id="2358479"/>
    <lineage>
        <taxon>Bacteria</taxon>
        <taxon>Pseudomonadati</taxon>
        <taxon>Bacteroidota</taxon>
        <taxon>Flavobacteriia</taxon>
        <taxon>Flavobacteriales</taxon>
        <taxon>Flavobacteriaceae</taxon>
        <taxon>Tenacibaculum</taxon>
    </lineage>
</organism>
<dbReference type="EMBL" id="CP032548">
    <property type="protein sequence ID" value="AZJ35809.1"/>
    <property type="molecule type" value="Genomic_DNA"/>
</dbReference>
<keyword evidence="3" id="KW-1185">Reference proteome</keyword>
<dbReference type="KEGG" id="tsig:D6T69_09880"/>
<dbReference type="AlphaFoldDB" id="A0A3S8R7N9"/>
<proteinExistence type="predicted"/>
<evidence type="ECO:0000313" key="2">
    <source>
        <dbReference type="EMBL" id="AZJ35809.1"/>
    </source>
</evidence>
<name>A0A3S8R7N9_9FLAO</name>
<reference evidence="2 3" key="1">
    <citation type="submission" date="2018-09" db="EMBL/GenBank/DDBJ databases">
        <title>Insights into the microbiota of Asian seabass (Lates calcarifer) with tenacibaculosis symptoms and description of sp. nov. Tenacibaculum singaporense.</title>
        <authorList>
            <person name="Miyake S."/>
            <person name="Soh M."/>
            <person name="Azman M.N."/>
            <person name="Ngoh S.Y."/>
            <person name="Orban L."/>
        </authorList>
    </citation>
    <scope>NUCLEOTIDE SEQUENCE [LARGE SCALE GENOMIC DNA]</scope>
    <source>
        <strain evidence="2 3">DSM 106434</strain>
    </source>
</reference>
<dbReference type="Proteomes" id="UP000274593">
    <property type="component" value="Chromosome"/>
</dbReference>
<sequence>MNITKDNINTIVFICNFEKKIENSFNYQILGVDILEEKKYIFSGHETFHCKGFWLKKGYDYVKQGRKFIDESCISLGVGRNMVSSIRFWLKAFNIIDQQNEEITPLGNFIFNENNGVDKYLENETTLWLLHFSLIQTNFSSIYSIIFNEIRKTKPEFNKSNLIAFLNEHNVSFNENTVNKDFSVLTRTYFSKSNDKEDSFSGILSSLELLEEIKHKDSNKYIIHNKKTNSIPVELLLFCILENDKYGLSISHKSLSGDANSIGNIFAMNNDQLDEKLTELSSLYKEINYTSNSGVKELQFKNKNLNSYSILRDYYENQA</sequence>
<accession>A0A3S8R7N9</accession>
<dbReference type="InterPro" id="IPR025248">
    <property type="entry name" value="DUF4007"/>
</dbReference>
<gene>
    <name evidence="2" type="ORF">D6T69_09880</name>
</gene>
<evidence type="ECO:0000259" key="1">
    <source>
        <dbReference type="Pfam" id="PF13182"/>
    </source>
</evidence>
<feature type="domain" description="DUF4007" evidence="1">
    <location>
        <begin position="42"/>
        <end position="315"/>
    </location>
</feature>
<evidence type="ECO:0000313" key="3">
    <source>
        <dbReference type="Proteomes" id="UP000274593"/>
    </source>
</evidence>